<sequence length="326" mass="34576">MGRSTQTIPKRSISSSKVIDQDFADPSLLQDGNGWYAFATNNHKTLGAPTRGAVNDNHLINAQVAQSADFSSWSVLKTDALPDPGTWTDISVENRLITQQDNDHYVMYYSAVAKNGNGKHCVGAATARNPQGPYTPSAKPLACPVDQGGAIDISGFQDTDGSRWVVYKIDGNSITPGGACGNNDPASRKPTPIILQKVTSDGVTPIESSYEILNRDESDGPLIEAPALARTTDGKYILFFSSNCFSTKWYDLSYAFADSITGPYVKRGPFAVTGDDGLYAPGGADIAADAVHLAFHAGDVGPNNTGARGMYTATLAIDTANEIVNS</sequence>
<dbReference type="OrthoDB" id="3879658at2759"/>
<dbReference type="PANTHER" id="PTHR42812:SF5">
    <property type="entry name" value="ENDO-ARABINASE"/>
    <property type="match status" value="1"/>
</dbReference>
<dbReference type="Pfam" id="PF04616">
    <property type="entry name" value="Glyco_hydro_43"/>
    <property type="match status" value="1"/>
</dbReference>
<feature type="site" description="Important for catalytic activity, responsible for pKa modulation of the active site Glu and correct orientation of both the proton donor and substrate" evidence="5">
    <location>
        <position position="152"/>
    </location>
</feature>
<name>A0A5N6KT05_9ROSI</name>
<comment type="caution">
    <text evidence="7">The sequence shown here is derived from an EMBL/GenBank/DDBJ whole genome shotgun (WGS) entry which is preliminary data.</text>
</comment>
<keyword evidence="2 6" id="KW-0378">Hydrolase</keyword>
<organism evidence="7 8">
    <name type="scientific">Carpinus fangiana</name>
    <dbReference type="NCBI Taxonomy" id="176857"/>
    <lineage>
        <taxon>Eukaryota</taxon>
        <taxon>Viridiplantae</taxon>
        <taxon>Streptophyta</taxon>
        <taxon>Embryophyta</taxon>
        <taxon>Tracheophyta</taxon>
        <taxon>Spermatophyta</taxon>
        <taxon>Magnoliopsida</taxon>
        <taxon>eudicotyledons</taxon>
        <taxon>Gunneridae</taxon>
        <taxon>Pentapetalae</taxon>
        <taxon>rosids</taxon>
        <taxon>fabids</taxon>
        <taxon>Fagales</taxon>
        <taxon>Betulaceae</taxon>
        <taxon>Carpinus</taxon>
    </lineage>
</organism>
<keyword evidence="8" id="KW-1185">Reference proteome</keyword>
<evidence type="ECO:0000256" key="1">
    <source>
        <dbReference type="ARBA" id="ARBA00009865"/>
    </source>
</evidence>
<accession>A0A5N6KT05</accession>
<proteinExistence type="inferred from homology"/>
<evidence type="ECO:0000256" key="6">
    <source>
        <dbReference type="RuleBase" id="RU361187"/>
    </source>
</evidence>
<dbReference type="EMBL" id="VIBQ01000012">
    <property type="protein sequence ID" value="KAB8342969.1"/>
    <property type="molecule type" value="Genomic_DNA"/>
</dbReference>
<dbReference type="Proteomes" id="UP000327013">
    <property type="component" value="Unassembled WGS sequence"/>
</dbReference>
<evidence type="ECO:0000256" key="5">
    <source>
        <dbReference type="PIRSR" id="PIRSR606710-2"/>
    </source>
</evidence>
<keyword evidence="3 6" id="KW-0326">Glycosidase</keyword>
<dbReference type="CDD" id="cd08999">
    <property type="entry name" value="GH43_ABN-like"/>
    <property type="match status" value="1"/>
</dbReference>
<dbReference type="GO" id="GO:0004553">
    <property type="term" value="F:hydrolase activity, hydrolyzing O-glycosyl compounds"/>
    <property type="evidence" value="ECO:0007669"/>
    <property type="project" value="InterPro"/>
</dbReference>
<dbReference type="InterPro" id="IPR023296">
    <property type="entry name" value="Glyco_hydro_beta-prop_sf"/>
</dbReference>
<dbReference type="AlphaFoldDB" id="A0A5N6KT05"/>
<evidence type="ECO:0000256" key="3">
    <source>
        <dbReference type="ARBA" id="ARBA00023295"/>
    </source>
</evidence>
<comment type="similarity">
    <text evidence="1 6">Belongs to the glycosyl hydrolase 43 family.</text>
</comment>
<evidence type="ECO:0000256" key="2">
    <source>
        <dbReference type="ARBA" id="ARBA00022801"/>
    </source>
</evidence>
<gene>
    <name evidence="7" type="ORF">FH972_022564</name>
</gene>
<dbReference type="InterPro" id="IPR006710">
    <property type="entry name" value="Glyco_hydro_43"/>
</dbReference>
<feature type="active site" description="Proton acceptor" evidence="4">
    <location>
        <position position="25"/>
    </location>
</feature>
<dbReference type="SUPFAM" id="SSF75005">
    <property type="entry name" value="Arabinanase/levansucrase/invertase"/>
    <property type="match status" value="1"/>
</dbReference>
<dbReference type="PANTHER" id="PTHR42812">
    <property type="entry name" value="BETA-XYLOSIDASE"/>
    <property type="match status" value="1"/>
</dbReference>
<evidence type="ECO:0000256" key="4">
    <source>
        <dbReference type="PIRSR" id="PIRSR606710-1"/>
    </source>
</evidence>
<evidence type="ECO:0000313" key="7">
    <source>
        <dbReference type="EMBL" id="KAB8342969.1"/>
    </source>
</evidence>
<dbReference type="InterPro" id="IPR051795">
    <property type="entry name" value="Glycosyl_Hydrlase_43"/>
</dbReference>
<evidence type="ECO:0008006" key="9">
    <source>
        <dbReference type="Google" id="ProtNLM"/>
    </source>
</evidence>
<protein>
    <recommendedName>
        <fullName evidence="9">Glycoside hydrolase family 43 protein</fullName>
    </recommendedName>
</protein>
<dbReference type="GO" id="GO:0005975">
    <property type="term" value="P:carbohydrate metabolic process"/>
    <property type="evidence" value="ECO:0007669"/>
    <property type="project" value="InterPro"/>
</dbReference>
<feature type="active site" description="Proton donor" evidence="4">
    <location>
        <position position="224"/>
    </location>
</feature>
<evidence type="ECO:0000313" key="8">
    <source>
        <dbReference type="Proteomes" id="UP000327013"/>
    </source>
</evidence>
<dbReference type="Gene3D" id="2.115.10.20">
    <property type="entry name" value="Glycosyl hydrolase domain, family 43"/>
    <property type="match status" value="1"/>
</dbReference>
<reference evidence="7 8" key="1">
    <citation type="submission" date="2019-06" db="EMBL/GenBank/DDBJ databases">
        <title>A chromosomal-level reference genome of Carpinus fangiana (Coryloideae, Betulaceae).</title>
        <authorList>
            <person name="Yang X."/>
            <person name="Wang Z."/>
            <person name="Zhang L."/>
            <person name="Hao G."/>
            <person name="Liu J."/>
            <person name="Yang Y."/>
        </authorList>
    </citation>
    <scope>NUCLEOTIDE SEQUENCE [LARGE SCALE GENOMIC DNA]</scope>
    <source>
        <strain evidence="7">Cfa_2016G</strain>
        <tissue evidence="7">Leaf</tissue>
    </source>
</reference>